<reference evidence="1" key="1">
    <citation type="journal article" date="2021" name="Nat. Commun.">
        <title>Genetic determinants of endophytism in the Arabidopsis root mycobiome.</title>
        <authorList>
            <person name="Mesny F."/>
            <person name="Miyauchi S."/>
            <person name="Thiergart T."/>
            <person name="Pickel B."/>
            <person name="Atanasova L."/>
            <person name="Karlsson M."/>
            <person name="Huettel B."/>
            <person name="Barry K.W."/>
            <person name="Haridas S."/>
            <person name="Chen C."/>
            <person name="Bauer D."/>
            <person name="Andreopoulos W."/>
            <person name="Pangilinan J."/>
            <person name="LaButti K."/>
            <person name="Riley R."/>
            <person name="Lipzen A."/>
            <person name="Clum A."/>
            <person name="Drula E."/>
            <person name="Henrissat B."/>
            <person name="Kohler A."/>
            <person name="Grigoriev I.V."/>
            <person name="Martin F.M."/>
            <person name="Hacquard S."/>
        </authorList>
    </citation>
    <scope>NUCLEOTIDE SEQUENCE</scope>
    <source>
        <strain evidence="1">MPI-SDFR-AT-0068</strain>
    </source>
</reference>
<evidence type="ECO:0000313" key="1">
    <source>
        <dbReference type="EMBL" id="KAH7257175.1"/>
    </source>
</evidence>
<keyword evidence="2" id="KW-1185">Reference proteome</keyword>
<name>A0A8K0S9L1_9HYPO</name>
<evidence type="ECO:0000313" key="2">
    <source>
        <dbReference type="Proteomes" id="UP000813427"/>
    </source>
</evidence>
<sequence length="89" mass="10025">MILANATSLRKSLTALVAAFQNRKQILPHCGPILIVTRPRCAHQWLEETKAHFGEESRLKATIVDRHDVDTDTLLEREVLVCTSSFLKA</sequence>
<evidence type="ECO:0008006" key="3">
    <source>
        <dbReference type="Google" id="ProtNLM"/>
    </source>
</evidence>
<dbReference type="OrthoDB" id="5107025at2759"/>
<organism evidence="1 2">
    <name type="scientific">Fusarium tricinctum</name>
    <dbReference type="NCBI Taxonomy" id="61284"/>
    <lineage>
        <taxon>Eukaryota</taxon>
        <taxon>Fungi</taxon>
        <taxon>Dikarya</taxon>
        <taxon>Ascomycota</taxon>
        <taxon>Pezizomycotina</taxon>
        <taxon>Sordariomycetes</taxon>
        <taxon>Hypocreomycetidae</taxon>
        <taxon>Hypocreales</taxon>
        <taxon>Nectriaceae</taxon>
        <taxon>Fusarium</taxon>
        <taxon>Fusarium tricinctum species complex</taxon>
    </lineage>
</organism>
<accession>A0A8K0S9L1</accession>
<dbReference type="EMBL" id="JAGPXF010000002">
    <property type="protein sequence ID" value="KAH7257175.1"/>
    <property type="molecule type" value="Genomic_DNA"/>
</dbReference>
<gene>
    <name evidence="1" type="ORF">BKA59DRAFT_508073</name>
</gene>
<comment type="caution">
    <text evidence="1">The sequence shown here is derived from an EMBL/GenBank/DDBJ whole genome shotgun (WGS) entry which is preliminary data.</text>
</comment>
<proteinExistence type="predicted"/>
<dbReference type="AlphaFoldDB" id="A0A8K0S9L1"/>
<protein>
    <recommendedName>
        <fullName evidence="3">SNF2 N-terminal domain-containing protein</fullName>
    </recommendedName>
</protein>
<dbReference type="Proteomes" id="UP000813427">
    <property type="component" value="Unassembled WGS sequence"/>
</dbReference>